<reference evidence="12 13" key="1">
    <citation type="submission" date="2019-06" db="EMBL/GenBank/DDBJ databases">
        <title>A chromosomal-level reference genome of Carpinus fangiana (Coryloideae, Betulaceae).</title>
        <authorList>
            <person name="Yang X."/>
            <person name="Wang Z."/>
            <person name="Zhang L."/>
            <person name="Hao G."/>
            <person name="Liu J."/>
            <person name="Yang Y."/>
        </authorList>
    </citation>
    <scope>NUCLEOTIDE SEQUENCE [LARGE SCALE GENOMIC DNA]</scope>
    <source>
        <strain evidence="12">Cfa_2016G</strain>
        <tissue evidence="12">Leaf</tissue>
    </source>
</reference>
<evidence type="ECO:0000256" key="8">
    <source>
        <dbReference type="PROSITE-ProRule" id="PRU10060"/>
    </source>
</evidence>
<keyword evidence="13" id="KW-1185">Reference proteome</keyword>
<dbReference type="Proteomes" id="UP000327013">
    <property type="component" value="Chromosome 1"/>
</dbReference>
<evidence type="ECO:0000256" key="2">
    <source>
        <dbReference type="ARBA" id="ARBA00007072"/>
    </source>
</evidence>
<dbReference type="PROSITE" id="PS00698">
    <property type="entry name" value="GH9_3"/>
    <property type="match status" value="1"/>
</dbReference>
<keyword evidence="3 8" id="KW-0378">Hydrolase</keyword>
<evidence type="ECO:0000259" key="11">
    <source>
        <dbReference type="Pfam" id="PF00759"/>
    </source>
</evidence>
<protein>
    <recommendedName>
        <fullName evidence="9">Endoglucanase</fullName>
        <ecNumber evidence="9">3.2.1.4</ecNumber>
    </recommendedName>
</protein>
<keyword evidence="6 8" id="KW-0326">Glycosidase</keyword>
<sequence>MNSANHWGGSFEINAAEVSASGEYDRSRSGEWDGAALYHHQHLDETQQSWLLGPPETKKNKYVDFGCIIVSRKALKWILGSFVVAFCVIALPIIIAKSLPKHKPHPPPPDNYSVALNKALLFFNAQKSGNLPKNNGIPWRGNSGLNDGNGTDFKGGLVGGYYDAGDNVKFHFPMAYAMTMLSWSVIEYSHKYKTIDEYNHVRDVIKWGTDYLLLTFNSSATKIDKIYCQVGGHQNGSDVPDDHTCWQKPEEMEYTRPTLTCVAGPDLAGEMAAALAAASIVFRDNGAYSSKLIKGAQTLFAFARDSGKRTRYSNSGGSSYIAPYYNSTGYYDEYMWGAAWLYYATGNKTYLSLATNEGIPRNAKAFYMITDLSVPSWDNKLPQAMLLLTRLRIFLNPGYPYEDMLRMYHNVTALNMCSYLNSFHVFNWTRGGMIMLGRGKPQNLQYVANAAFLASLFVDYLNATGVPGWNCGPNYVSSDVLRNFATSQMDYILGKNPMNMSYVAGYGAKFPKYIHHRGASTPNDHKYYSCKGGWQWQDSKKPNPNNITGAMVGGPDQFDQFHDVRTNYNYTEPTLAGNAGLVAALVSLTSTAGNGIDTNGIFSAVPPLYPPSPPPPPPWKP</sequence>
<organism evidence="12 13">
    <name type="scientific">Carpinus fangiana</name>
    <dbReference type="NCBI Taxonomy" id="176857"/>
    <lineage>
        <taxon>Eukaryota</taxon>
        <taxon>Viridiplantae</taxon>
        <taxon>Streptophyta</taxon>
        <taxon>Embryophyta</taxon>
        <taxon>Tracheophyta</taxon>
        <taxon>Spermatophyta</taxon>
        <taxon>Magnoliopsida</taxon>
        <taxon>eudicotyledons</taxon>
        <taxon>Gunneridae</taxon>
        <taxon>Pentapetalae</taxon>
        <taxon>rosids</taxon>
        <taxon>fabids</taxon>
        <taxon>Fagales</taxon>
        <taxon>Betulaceae</taxon>
        <taxon>Carpinus</taxon>
    </lineage>
</organism>
<accession>A0A5N6QGU4</accession>
<dbReference type="InterPro" id="IPR008928">
    <property type="entry name" value="6-hairpin_glycosidase_sf"/>
</dbReference>
<evidence type="ECO:0000256" key="9">
    <source>
        <dbReference type="RuleBase" id="RU361166"/>
    </source>
</evidence>
<feature type="active site" evidence="8">
    <location>
        <position position="572"/>
    </location>
</feature>
<evidence type="ECO:0000256" key="6">
    <source>
        <dbReference type="ARBA" id="ARBA00023295"/>
    </source>
</evidence>
<dbReference type="AlphaFoldDB" id="A0A5N6QGU4"/>
<evidence type="ECO:0000313" key="12">
    <source>
        <dbReference type="EMBL" id="KAE7997701.1"/>
    </source>
</evidence>
<keyword evidence="10" id="KW-0472">Membrane</keyword>
<dbReference type="InterPro" id="IPR001701">
    <property type="entry name" value="Glyco_hydro_9"/>
</dbReference>
<evidence type="ECO:0000256" key="3">
    <source>
        <dbReference type="ARBA" id="ARBA00022801"/>
    </source>
</evidence>
<dbReference type="Gene3D" id="1.50.10.10">
    <property type="match status" value="1"/>
</dbReference>
<proteinExistence type="inferred from homology"/>
<dbReference type="Pfam" id="PF00759">
    <property type="entry name" value="Glyco_hydro_9"/>
    <property type="match status" value="1"/>
</dbReference>
<comment type="catalytic activity">
    <reaction evidence="1 9">
        <text>Endohydrolysis of (1-&gt;4)-beta-D-glucosidic linkages in cellulose, lichenin and cereal beta-D-glucans.</text>
        <dbReference type="EC" id="3.2.1.4"/>
    </reaction>
</comment>
<evidence type="ECO:0000256" key="1">
    <source>
        <dbReference type="ARBA" id="ARBA00000966"/>
    </source>
</evidence>
<keyword evidence="10" id="KW-0812">Transmembrane</keyword>
<feature type="transmembrane region" description="Helical" evidence="10">
    <location>
        <begin position="77"/>
        <end position="96"/>
    </location>
</feature>
<evidence type="ECO:0000256" key="7">
    <source>
        <dbReference type="ARBA" id="ARBA00023326"/>
    </source>
</evidence>
<evidence type="ECO:0000256" key="4">
    <source>
        <dbReference type="ARBA" id="ARBA00023001"/>
    </source>
</evidence>
<dbReference type="OrthoDB" id="10257085at2759"/>
<name>A0A5N6QGU4_9ROSI</name>
<dbReference type="PANTHER" id="PTHR22298">
    <property type="entry name" value="ENDO-1,4-BETA-GLUCANASE"/>
    <property type="match status" value="1"/>
</dbReference>
<feature type="domain" description="Glycoside hydrolase family 9" evidence="11">
    <location>
        <begin position="112"/>
        <end position="585"/>
    </location>
</feature>
<dbReference type="EMBL" id="CM017321">
    <property type="protein sequence ID" value="KAE7997701.1"/>
    <property type="molecule type" value="Genomic_DNA"/>
</dbReference>
<dbReference type="SUPFAM" id="SSF48208">
    <property type="entry name" value="Six-hairpin glycosidases"/>
    <property type="match status" value="1"/>
</dbReference>
<dbReference type="EC" id="3.2.1.4" evidence="9"/>
<keyword evidence="10" id="KW-1133">Transmembrane helix</keyword>
<dbReference type="GO" id="GO:0008810">
    <property type="term" value="F:cellulase activity"/>
    <property type="evidence" value="ECO:0007669"/>
    <property type="project" value="UniProtKB-EC"/>
</dbReference>
<dbReference type="InterPro" id="IPR033126">
    <property type="entry name" value="Glyco_hydro_9_Asp/Glu_AS"/>
</dbReference>
<dbReference type="FunFam" id="1.50.10.10:FF:000020">
    <property type="entry name" value="Endoglucanase"/>
    <property type="match status" value="1"/>
</dbReference>
<keyword evidence="7 8" id="KW-0624">Polysaccharide degradation</keyword>
<evidence type="ECO:0000313" key="13">
    <source>
        <dbReference type="Proteomes" id="UP000327013"/>
    </source>
</evidence>
<dbReference type="InterPro" id="IPR012341">
    <property type="entry name" value="6hp_glycosidase-like_sf"/>
</dbReference>
<gene>
    <name evidence="12" type="ORF">FH972_002309</name>
</gene>
<dbReference type="GO" id="GO:0030245">
    <property type="term" value="P:cellulose catabolic process"/>
    <property type="evidence" value="ECO:0007669"/>
    <property type="project" value="UniProtKB-KW"/>
</dbReference>
<keyword evidence="5 8" id="KW-0119">Carbohydrate metabolism</keyword>
<comment type="similarity">
    <text evidence="2 8 9">Belongs to the glycosyl hydrolase 9 (cellulase E) family.</text>
</comment>
<evidence type="ECO:0000256" key="10">
    <source>
        <dbReference type="SAM" id="Phobius"/>
    </source>
</evidence>
<keyword evidence="4 9" id="KW-0136">Cellulose degradation</keyword>
<evidence type="ECO:0000256" key="5">
    <source>
        <dbReference type="ARBA" id="ARBA00023277"/>
    </source>
</evidence>
<feature type="active site" evidence="8">
    <location>
        <position position="563"/>
    </location>
</feature>